<dbReference type="Proteomes" id="UP000662185">
    <property type="component" value="Unassembled WGS sequence"/>
</dbReference>
<evidence type="ECO:0000313" key="1">
    <source>
        <dbReference type="EMBL" id="MBD2295810.1"/>
    </source>
</evidence>
<reference evidence="2" key="1">
    <citation type="journal article" date="2020" name="ISME J.">
        <title>Comparative genomics reveals insights into cyanobacterial evolution and habitat adaptation.</title>
        <authorList>
            <person name="Chen M.Y."/>
            <person name="Teng W.K."/>
            <person name="Zhao L."/>
            <person name="Hu C.X."/>
            <person name="Zhou Y.K."/>
            <person name="Han B.P."/>
            <person name="Song L.R."/>
            <person name="Shu W.S."/>
        </authorList>
    </citation>
    <scope>NUCLEOTIDE SEQUENCE [LARGE SCALE GENOMIC DNA]</scope>
    <source>
        <strain evidence="2">FACHB-251</strain>
    </source>
</reference>
<dbReference type="RefSeq" id="WP_190563537.1">
    <property type="nucleotide sequence ID" value="NZ_JACJQU010000016.1"/>
</dbReference>
<dbReference type="AlphaFoldDB" id="A0A926WKS0"/>
<dbReference type="EMBL" id="JACJQU010000016">
    <property type="protein sequence ID" value="MBD2295810.1"/>
    <property type="molecule type" value="Genomic_DNA"/>
</dbReference>
<proteinExistence type="predicted"/>
<keyword evidence="2" id="KW-1185">Reference proteome</keyword>
<name>A0A926WKS0_9NOST</name>
<sequence length="56" mass="6701">MLVYNLAQRKLRQELAKFDDGIRNQVKKITNKLLFDRIKNGVWLIAVHRDAESRNY</sequence>
<evidence type="ECO:0000313" key="2">
    <source>
        <dbReference type="Proteomes" id="UP000662185"/>
    </source>
</evidence>
<organism evidence="1 2">
    <name type="scientific">Anabaena sphaerica FACHB-251</name>
    <dbReference type="NCBI Taxonomy" id="2692883"/>
    <lineage>
        <taxon>Bacteria</taxon>
        <taxon>Bacillati</taxon>
        <taxon>Cyanobacteriota</taxon>
        <taxon>Cyanophyceae</taxon>
        <taxon>Nostocales</taxon>
        <taxon>Nostocaceae</taxon>
        <taxon>Anabaena</taxon>
    </lineage>
</organism>
<accession>A0A926WKS0</accession>
<protein>
    <submittedName>
        <fullName evidence="1">Uncharacterized protein</fullName>
    </submittedName>
</protein>
<gene>
    <name evidence="1" type="ORF">H6G06_20615</name>
</gene>
<comment type="caution">
    <text evidence="1">The sequence shown here is derived from an EMBL/GenBank/DDBJ whole genome shotgun (WGS) entry which is preliminary data.</text>
</comment>